<reference evidence="3" key="1">
    <citation type="submission" date="2025-08" db="UniProtKB">
        <authorList>
            <consortium name="RefSeq"/>
        </authorList>
    </citation>
    <scope>IDENTIFICATION</scope>
    <source>
        <tissue evidence="3">Blood</tissue>
    </source>
</reference>
<feature type="region of interest" description="Disordered" evidence="1">
    <location>
        <begin position="262"/>
        <end position="281"/>
    </location>
</feature>
<dbReference type="GeneID" id="128312218"/>
<feature type="region of interest" description="Disordered" evidence="1">
    <location>
        <begin position="16"/>
        <end position="95"/>
    </location>
</feature>
<proteinExistence type="predicted"/>
<dbReference type="RefSeq" id="XP_053061194.1">
    <property type="nucleotide sequence ID" value="XM_053205219.1"/>
</dbReference>
<gene>
    <name evidence="3" type="primary">LOC128312218</name>
</gene>
<evidence type="ECO:0000256" key="1">
    <source>
        <dbReference type="SAM" id="MobiDB-lite"/>
    </source>
</evidence>
<organism evidence="2 3">
    <name type="scientific">Acinonyx jubatus</name>
    <name type="common">Cheetah</name>
    <dbReference type="NCBI Taxonomy" id="32536"/>
    <lineage>
        <taxon>Eukaryota</taxon>
        <taxon>Metazoa</taxon>
        <taxon>Chordata</taxon>
        <taxon>Craniata</taxon>
        <taxon>Vertebrata</taxon>
        <taxon>Euteleostomi</taxon>
        <taxon>Mammalia</taxon>
        <taxon>Eutheria</taxon>
        <taxon>Laurasiatheria</taxon>
        <taxon>Carnivora</taxon>
        <taxon>Feliformia</taxon>
        <taxon>Felidae</taxon>
        <taxon>Felinae</taxon>
        <taxon>Acinonyx</taxon>
    </lineage>
</organism>
<dbReference type="Proteomes" id="UP001652583">
    <property type="component" value="Chromosome D4"/>
</dbReference>
<feature type="region of interest" description="Disordered" evidence="1">
    <location>
        <begin position="178"/>
        <end position="230"/>
    </location>
</feature>
<feature type="compositionally biased region" description="Polar residues" evidence="1">
    <location>
        <begin position="43"/>
        <end position="63"/>
    </location>
</feature>
<feature type="compositionally biased region" description="Basic and acidic residues" evidence="1">
    <location>
        <begin position="546"/>
        <end position="566"/>
    </location>
</feature>
<name>A0ABM3NP49_ACIJB</name>
<feature type="region of interest" description="Disordered" evidence="1">
    <location>
        <begin position="525"/>
        <end position="566"/>
    </location>
</feature>
<sequence length="566" mass="62012">MDLSSEFLSSFLREDFPGSESCECQETTVRNEGDGRAAECPPNSLQWEDSAQQKYSRSGNSIHIPSEDEAFPERLGPQPPLSCTSEESKILEGTRQSSPRNSYFWTLLTDSSEEEHLDEAGESNRTHRKCVLGRNCRGFSGIALSLTSDSTLASRTMVLSGVPSPGEVPLQAEVRKECRGPEESHLRSPKGLTVKFKAGSSRGENSIKRLPGGPSISPSHSSNGRRKESDNVRFALGSLQTDIKHKNEWEHAIMERVEGTLTGRVPRGEPNRSMQTSTKSSLPMITRKQFDLTHPESYLDVSEGPLDNAAFHGSLGANVFHGPTANAHGAHGSAWFDQLPSTKMDSGSVQAPQVVTRQASHEQMEKTFPSTHPISRDVSKTGLKGSFPLQDGGDTLSWSDEQPHKPERGASVLETYFYYLHMLNKSRSLSSEERNSSLLFWEPGMCRSESIVTSPEGKGRSKVDSLDRKTKQWRDGGDSIAAMESERGTHPQGQGCAKQAAPEKTSFWKPQGIYGRLCSATPKMASRMTSDGGYQKMPDAAGSCHKHGDVKPREAGPDHRLPRPGG</sequence>
<evidence type="ECO:0000313" key="3">
    <source>
        <dbReference type="RefSeq" id="XP_053061194.1"/>
    </source>
</evidence>
<accession>A0ABM3NP49</accession>
<feature type="region of interest" description="Disordered" evidence="1">
    <location>
        <begin position="359"/>
        <end position="406"/>
    </location>
</feature>
<protein>
    <submittedName>
        <fullName evidence="3">Uncharacterized protein LOC128312218 isoform X2</fullName>
    </submittedName>
</protein>
<evidence type="ECO:0000313" key="2">
    <source>
        <dbReference type="Proteomes" id="UP001652583"/>
    </source>
</evidence>
<feature type="region of interest" description="Disordered" evidence="1">
    <location>
        <begin position="451"/>
        <end position="474"/>
    </location>
</feature>
<feature type="compositionally biased region" description="Low complexity" evidence="1">
    <location>
        <begin position="211"/>
        <end position="222"/>
    </location>
</feature>
<keyword evidence="2" id="KW-1185">Reference proteome</keyword>
<feature type="compositionally biased region" description="Polar residues" evidence="1">
    <location>
        <begin position="272"/>
        <end position="281"/>
    </location>
</feature>
<feature type="compositionally biased region" description="Basic and acidic residues" evidence="1">
    <location>
        <begin position="457"/>
        <end position="474"/>
    </location>
</feature>